<organism evidence="4 5">
    <name type="scientific">Paracandidimonas soli</name>
    <dbReference type="NCBI Taxonomy" id="1917182"/>
    <lineage>
        <taxon>Bacteria</taxon>
        <taxon>Pseudomonadati</taxon>
        <taxon>Pseudomonadota</taxon>
        <taxon>Betaproteobacteria</taxon>
        <taxon>Burkholderiales</taxon>
        <taxon>Alcaligenaceae</taxon>
        <taxon>Paracandidimonas</taxon>
    </lineage>
</organism>
<feature type="binding site" evidence="3">
    <location>
        <position position="133"/>
    </location>
    <ligand>
        <name>Zn(2+)</name>
        <dbReference type="ChEBI" id="CHEBI:29105"/>
        <label>2</label>
    </ligand>
</feature>
<accession>A0A4R3VJB7</accession>
<dbReference type="Gene3D" id="3.30.70.360">
    <property type="match status" value="1"/>
</dbReference>
<evidence type="ECO:0000256" key="2">
    <source>
        <dbReference type="ARBA" id="ARBA00022801"/>
    </source>
</evidence>
<dbReference type="PANTHER" id="PTHR32494">
    <property type="entry name" value="ALLANTOATE DEIMINASE-RELATED"/>
    <property type="match status" value="1"/>
</dbReference>
<proteinExistence type="inferred from homology"/>
<dbReference type="InterPro" id="IPR036264">
    <property type="entry name" value="Bact_exopeptidase_dim_dom"/>
</dbReference>
<evidence type="ECO:0000313" key="5">
    <source>
        <dbReference type="Proteomes" id="UP000294692"/>
    </source>
</evidence>
<evidence type="ECO:0000313" key="4">
    <source>
        <dbReference type="EMBL" id="TCV03095.1"/>
    </source>
</evidence>
<dbReference type="EMBL" id="SMBX01000001">
    <property type="protein sequence ID" value="TCV03095.1"/>
    <property type="molecule type" value="Genomic_DNA"/>
</dbReference>
<feature type="binding site" evidence="3">
    <location>
        <position position="98"/>
    </location>
    <ligand>
        <name>Zn(2+)</name>
        <dbReference type="ChEBI" id="CHEBI:29105"/>
        <label>2</label>
    </ligand>
</feature>
<dbReference type="InterPro" id="IPR002933">
    <property type="entry name" value="Peptidase_M20"/>
</dbReference>
<dbReference type="InterPro" id="IPR010158">
    <property type="entry name" value="Amidase_Cbmase"/>
</dbReference>
<dbReference type="RefSeq" id="WP_132473237.1">
    <property type="nucleotide sequence ID" value="NZ_JBHRVM010000001.1"/>
</dbReference>
<dbReference type="SUPFAM" id="SSF55031">
    <property type="entry name" value="Bacterial exopeptidase dimerisation domain"/>
    <property type="match status" value="1"/>
</dbReference>
<dbReference type="OrthoDB" id="9808195at2"/>
<dbReference type="Pfam" id="PF01546">
    <property type="entry name" value="Peptidase_M20"/>
    <property type="match status" value="1"/>
</dbReference>
<dbReference type="GO" id="GO:0046872">
    <property type="term" value="F:metal ion binding"/>
    <property type="evidence" value="ECO:0007669"/>
    <property type="project" value="UniProtKB-KW"/>
</dbReference>
<dbReference type="AlphaFoldDB" id="A0A4R3VJB7"/>
<dbReference type="PIRSF" id="PIRSF001235">
    <property type="entry name" value="Amidase_carbamoylase"/>
    <property type="match status" value="1"/>
</dbReference>
<dbReference type="PANTHER" id="PTHR32494:SF5">
    <property type="entry name" value="ALLANTOATE AMIDOHYDROLASE"/>
    <property type="match status" value="1"/>
</dbReference>
<feature type="binding site" evidence="3">
    <location>
        <position position="399"/>
    </location>
    <ligand>
        <name>Zn(2+)</name>
        <dbReference type="ChEBI" id="CHEBI:29105"/>
        <label>2</label>
    </ligand>
</feature>
<dbReference type="Proteomes" id="UP000294692">
    <property type="component" value="Unassembled WGS sequence"/>
</dbReference>
<feature type="binding site" evidence="3">
    <location>
        <position position="87"/>
    </location>
    <ligand>
        <name>Zn(2+)</name>
        <dbReference type="ChEBI" id="CHEBI:29105"/>
        <label>1</label>
    </ligand>
</feature>
<dbReference type="NCBIfam" id="TIGR01879">
    <property type="entry name" value="hydantase"/>
    <property type="match status" value="1"/>
</dbReference>
<feature type="binding site" evidence="3">
    <location>
        <position position="98"/>
    </location>
    <ligand>
        <name>Zn(2+)</name>
        <dbReference type="ChEBI" id="CHEBI:29105"/>
        <label>1</label>
    </ligand>
</feature>
<keyword evidence="3" id="KW-0479">Metal-binding</keyword>
<protein>
    <submittedName>
        <fullName evidence="4">N-carbamoyl-L-amino-acid hydrolase</fullName>
    </submittedName>
</protein>
<feature type="binding site" evidence="3">
    <location>
        <position position="201"/>
    </location>
    <ligand>
        <name>Zn(2+)</name>
        <dbReference type="ChEBI" id="CHEBI:29105"/>
        <label>1</label>
    </ligand>
</feature>
<name>A0A4R3VJB7_9BURK</name>
<dbReference type="Gene3D" id="3.40.630.10">
    <property type="entry name" value="Zn peptidases"/>
    <property type="match status" value="1"/>
</dbReference>
<evidence type="ECO:0000256" key="1">
    <source>
        <dbReference type="ARBA" id="ARBA00006153"/>
    </source>
</evidence>
<keyword evidence="2 4" id="KW-0378">Hydrolase</keyword>
<reference evidence="4 5" key="1">
    <citation type="submission" date="2019-03" db="EMBL/GenBank/DDBJ databases">
        <title>Genomic Encyclopedia of Type Strains, Phase IV (KMG-IV): sequencing the most valuable type-strain genomes for metagenomic binning, comparative biology and taxonomic classification.</title>
        <authorList>
            <person name="Goeker M."/>
        </authorList>
    </citation>
    <scope>NUCLEOTIDE SEQUENCE [LARGE SCALE GENOMIC DNA]</scope>
    <source>
        <strain evidence="4 5">DSM 100048</strain>
    </source>
</reference>
<gene>
    <name evidence="4" type="ORF">EV686_101557</name>
</gene>
<comment type="caution">
    <text evidence="4">The sequence shown here is derived from an EMBL/GenBank/DDBJ whole genome shotgun (WGS) entry which is preliminary data.</text>
</comment>
<keyword evidence="3" id="KW-0862">Zinc</keyword>
<dbReference type="SUPFAM" id="SSF53187">
    <property type="entry name" value="Zn-dependent exopeptidases"/>
    <property type="match status" value="1"/>
</dbReference>
<evidence type="ECO:0000256" key="3">
    <source>
        <dbReference type="PIRSR" id="PIRSR001235-1"/>
    </source>
</evidence>
<dbReference type="GO" id="GO:0016813">
    <property type="term" value="F:hydrolase activity, acting on carbon-nitrogen (but not peptide) bonds, in linear amidines"/>
    <property type="evidence" value="ECO:0007669"/>
    <property type="project" value="InterPro"/>
</dbReference>
<keyword evidence="5" id="KW-1185">Reference proteome</keyword>
<comment type="cofactor">
    <cofactor evidence="3">
        <name>Zn(2+)</name>
        <dbReference type="ChEBI" id="CHEBI:29105"/>
    </cofactor>
    <text evidence="3">Binds 2 Zn(2+) ions per subunit.</text>
</comment>
<comment type="similarity">
    <text evidence="1">Belongs to the peptidase M20 family.</text>
</comment>
<sequence>MTFTPPASLTAAIARSERIFAQAAQQSADARGVTRMAYGDSETRMLALLEEHAGEIGLQTGSDPAGNLYMTLPGADRSLPIVLTGSHADSVPQGGNYDGLAGILAGMAVLESLAAEGFRPSRDLAVVAFRGEENAWFGAQHLGSRAALGLISPDALTSAHRSHDGMRLDDCMRSQGVDPVRLTSGDPFLTPGNVKCYVEAHIEQGPVLLQAGIPVGIVSGIRGNVRCPQASCHGEYGHAGVVPLALRRDAVAASCRLVTQMQSFWEELEAQGHDLVLTFGKLHTDPAAHAVTTISGRVDFSFEARSHSVSTLDLVQERMLRLAQEISDACGVTFSFPKWTRGQPAEMDAHLIQSQRDALQVCGTPFQELASGAGHDAQDFVAAGIPAAMFFIRNANGSHNPDESMEMDDYAATVAALLHVLKSESA</sequence>